<dbReference type="InterPro" id="IPR059123">
    <property type="entry name" value="StrF_dom"/>
</dbReference>
<dbReference type="SUPFAM" id="SSF53448">
    <property type="entry name" value="Nucleotide-diphospho-sugar transferases"/>
    <property type="match status" value="1"/>
</dbReference>
<dbReference type="Proteomes" id="UP000215694">
    <property type="component" value="Unassembled WGS sequence"/>
</dbReference>
<protein>
    <recommendedName>
        <fullName evidence="1">Streptomycin biosynthesis protein StrF domain-containing protein</fullName>
    </recommendedName>
</protein>
<dbReference type="InterPro" id="IPR029044">
    <property type="entry name" value="Nucleotide-diphossugar_trans"/>
</dbReference>
<dbReference type="EMBL" id="NOJY02000057">
    <property type="protein sequence ID" value="RDY25633.1"/>
    <property type="molecule type" value="Genomic_DNA"/>
</dbReference>
<dbReference type="RefSeq" id="WP_094368194.1">
    <property type="nucleotide sequence ID" value="NZ_NOJY02000057.1"/>
</dbReference>
<evidence type="ECO:0000259" key="1">
    <source>
        <dbReference type="Pfam" id="PF13712"/>
    </source>
</evidence>
<keyword evidence="3" id="KW-1185">Reference proteome</keyword>
<evidence type="ECO:0000313" key="2">
    <source>
        <dbReference type="EMBL" id="RDY25633.1"/>
    </source>
</evidence>
<gene>
    <name evidence="2" type="ORF">CHL78_017200</name>
</gene>
<proteinExistence type="predicted"/>
<feature type="domain" description="Streptomycin biosynthesis protein StrF" evidence="1">
    <location>
        <begin position="8"/>
        <end position="216"/>
    </location>
</feature>
<evidence type="ECO:0000313" key="3">
    <source>
        <dbReference type="Proteomes" id="UP000215694"/>
    </source>
</evidence>
<dbReference type="AlphaFoldDB" id="A0A371IYS3"/>
<reference evidence="2 3" key="1">
    <citation type="journal article" date="2017" name="Genome Announc.">
        <title>Draft Genome Sequence of Romboutsia weinsteinii sp. nov. Strain CCRI-19649(T) Isolated from Surface Water.</title>
        <authorList>
            <person name="Maheux A.F."/>
            <person name="Boudreau D.K."/>
            <person name="Berube E."/>
            <person name="Boissinot M."/>
            <person name="Cantin P."/>
            <person name="Raymond F."/>
            <person name="Corbeil J."/>
            <person name="Omar R.F."/>
            <person name="Bergeron M.G."/>
        </authorList>
    </citation>
    <scope>NUCLEOTIDE SEQUENCE [LARGE SCALE GENOMIC DNA]</scope>
    <source>
        <strain evidence="2 3">CCRI-19649</strain>
    </source>
</reference>
<dbReference type="OrthoDB" id="176403at2"/>
<organism evidence="2 3">
    <name type="scientific">Romboutsia weinsteinii</name>
    <dbReference type="NCBI Taxonomy" id="2020949"/>
    <lineage>
        <taxon>Bacteria</taxon>
        <taxon>Bacillati</taxon>
        <taxon>Bacillota</taxon>
        <taxon>Clostridia</taxon>
        <taxon>Peptostreptococcales</taxon>
        <taxon>Peptostreptococcaceae</taxon>
        <taxon>Romboutsia</taxon>
    </lineage>
</organism>
<dbReference type="Gene3D" id="3.90.550.10">
    <property type="entry name" value="Spore Coat Polysaccharide Biosynthesis Protein SpsA, Chain A"/>
    <property type="match status" value="1"/>
</dbReference>
<sequence length="220" mass="25549">MPNNNKIAFITCVNNEDVYSTCLDRINNLFIPYNYEIEIIPIRDSPNICNSYNKAIQQSDAKYKVYLHQDTLIVYINFISSILEIFIKNPDIGMLGVIGCKKIPTNGIWWDSIQKVGRIIESSSGNLKLINYNPSKPIEYVEAVDGLIMITQYDTEWREDLFSGCHFYDISQCIEFKRNNYKIAIPMQSTVWCIHDSGVANLDKYHTYKNIFLEEYVNLI</sequence>
<comment type="caution">
    <text evidence="2">The sequence shown here is derived from an EMBL/GenBank/DDBJ whole genome shotgun (WGS) entry which is preliminary data.</text>
</comment>
<name>A0A371IYS3_9FIRM</name>
<accession>A0A371IYS3</accession>
<dbReference type="Pfam" id="PF13712">
    <property type="entry name" value="Glyco_tranf_2_5"/>
    <property type="match status" value="1"/>
</dbReference>